<evidence type="ECO:0000256" key="4">
    <source>
        <dbReference type="HAMAP-Rule" id="MF_00925"/>
    </source>
</evidence>
<reference evidence="9" key="1">
    <citation type="journal article" date="2019" name="Int. J. Syst. Evol. Microbiol.">
        <title>The Global Catalogue of Microorganisms (GCM) 10K type strain sequencing project: providing services to taxonomists for standard genome sequencing and annotation.</title>
        <authorList>
            <consortium name="The Broad Institute Genomics Platform"/>
            <consortium name="The Broad Institute Genome Sequencing Center for Infectious Disease"/>
            <person name="Wu L."/>
            <person name="Ma J."/>
        </authorList>
    </citation>
    <scope>NUCLEOTIDE SEQUENCE [LARGE SCALE GENOMIC DNA]</scope>
    <source>
        <strain evidence="9">CGMCC 1.10759</strain>
    </source>
</reference>
<proteinExistence type="inferred from homology"/>
<evidence type="ECO:0000313" key="9">
    <source>
        <dbReference type="Proteomes" id="UP001595904"/>
    </source>
</evidence>
<gene>
    <name evidence="4" type="primary">bamE</name>
    <name evidence="8" type="ORF">ACFPN2_04050</name>
</gene>
<dbReference type="InterPro" id="IPR026592">
    <property type="entry name" value="BamE"/>
</dbReference>
<dbReference type="Proteomes" id="UP001595904">
    <property type="component" value="Unassembled WGS sequence"/>
</dbReference>
<dbReference type="EMBL" id="JBHSDU010000001">
    <property type="protein sequence ID" value="MFC4308246.1"/>
    <property type="molecule type" value="Genomic_DNA"/>
</dbReference>
<dbReference type="PANTHER" id="PTHR37482">
    <property type="entry name" value="OUTER MEMBRANE PROTEIN ASSEMBLY FACTOR BAME"/>
    <property type="match status" value="1"/>
</dbReference>
<sequence length="125" mass="14265">MTRIKYILASLIASALLAGGLTGCVHRVDIQQGNFLDKEDIDRVAIGMTRVQVRSLLGTPMVADPFVSQRWDYLYYFKRGRWSEPQKRHFIVFFDPTDKVERIDRPTDTVPELKKPPEAKTAAAN</sequence>
<accession>A0ABV8SLM9</accession>
<dbReference type="PROSITE" id="PS51257">
    <property type="entry name" value="PROKAR_LIPOPROTEIN"/>
    <property type="match status" value="1"/>
</dbReference>
<keyword evidence="2 4" id="KW-0472">Membrane</keyword>
<dbReference type="HAMAP" id="MF_00925">
    <property type="entry name" value="OM_assembly_BamE"/>
    <property type="match status" value="1"/>
</dbReference>
<organism evidence="8 9">
    <name type="scientific">Steroidobacter flavus</name>
    <dbReference type="NCBI Taxonomy" id="1842136"/>
    <lineage>
        <taxon>Bacteria</taxon>
        <taxon>Pseudomonadati</taxon>
        <taxon>Pseudomonadota</taxon>
        <taxon>Gammaproteobacteria</taxon>
        <taxon>Steroidobacterales</taxon>
        <taxon>Steroidobacteraceae</taxon>
        <taxon>Steroidobacter</taxon>
    </lineage>
</organism>
<evidence type="ECO:0000256" key="2">
    <source>
        <dbReference type="ARBA" id="ARBA00023136"/>
    </source>
</evidence>
<feature type="compositionally biased region" description="Basic and acidic residues" evidence="5">
    <location>
        <begin position="103"/>
        <end position="118"/>
    </location>
</feature>
<evidence type="ECO:0000256" key="1">
    <source>
        <dbReference type="ARBA" id="ARBA00022729"/>
    </source>
</evidence>
<dbReference type="RefSeq" id="WP_380595220.1">
    <property type="nucleotide sequence ID" value="NZ_JBHSDU010000001.1"/>
</dbReference>
<evidence type="ECO:0000313" key="8">
    <source>
        <dbReference type="EMBL" id="MFC4308246.1"/>
    </source>
</evidence>
<keyword evidence="4" id="KW-0564">Palmitate</keyword>
<comment type="similarity">
    <text evidence="4">Belongs to the BamE family.</text>
</comment>
<comment type="caution">
    <text evidence="8">The sequence shown here is derived from an EMBL/GenBank/DDBJ whole genome shotgun (WGS) entry which is preliminary data.</text>
</comment>
<protein>
    <recommendedName>
        <fullName evidence="4">Outer membrane protein assembly factor BamE</fullName>
    </recommendedName>
</protein>
<evidence type="ECO:0000256" key="5">
    <source>
        <dbReference type="SAM" id="MobiDB-lite"/>
    </source>
</evidence>
<evidence type="ECO:0000259" key="7">
    <source>
        <dbReference type="Pfam" id="PF04355"/>
    </source>
</evidence>
<comment type="subcellular location">
    <subcellularLocation>
        <location evidence="4">Cell outer membrane</location>
        <topology evidence="4">Lipid-anchor</topology>
    </subcellularLocation>
</comment>
<comment type="function">
    <text evidence="4">Part of the outer membrane protein assembly complex, which is involved in assembly and insertion of beta-barrel proteins into the outer membrane.</text>
</comment>
<keyword evidence="9" id="KW-1185">Reference proteome</keyword>
<keyword evidence="4" id="KW-0449">Lipoprotein</keyword>
<feature type="domain" description="Outer membrane protein assembly factor BamE" evidence="7">
    <location>
        <begin position="33"/>
        <end position="103"/>
    </location>
</feature>
<feature type="signal peptide" evidence="6">
    <location>
        <begin position="1"/>
        <end position="18"/>
    </location>
</feature>
<evidence type="ECO:0000256" key="3">
    <source>
        <dbReference type="ARBA" id="ARBA00023237"/>
    </source>
</evidence>
<dbReference type="PANTHER" id="PTHR37482:SF1">
    <property type="entry name" value="OUTER MEMBRANE PROTEIN ASSEMBLY FACTOR BAME"/>
    <property type="match status" value="1"/>
</dbReference>
<dbReference type="InterPro" id="IPR007450">
    <property type="entry name" value="BamE_dom"/>
</dbReference>
<evidence type="ECO:0000256" key="6">
    <source>
        <dbReference type="SAM" id="SignalP"/>
    </source>
</evidence>
<dbReference type="Pfam" id="PF04355">
    <property type="entry name" value="BamE"/>
    <property type="match status" value="1"/>
</dbReference>
<keyword evidence="1 4" id="KW-0732">Signal</keyword>
<feature type="region of interest" description="Disordered" evidence="5">
    <location>
        <begin position="103"/>
        <end position="125"/>
    </location>
</feature>
<dbReference type="InterPro" id="IPR037873">
    <property type="entry name" value="BamE-like"/>
</dbReference>
<feature type="chain" id="PRO_5045534700" description="Outer membrane protein assembly factor BamE" evidence="6">
    <location>
        <begin position="19"/>
        <end position="125"/>
    </location>
</feature>
<name>A0ABV8SLM9_9GAMM</name>
<keyword evidence="3 4" id="KW-0998">Cell outer membrane</keyword>
<comment type="subunit">
    <text evidence="4">Part of the Bam complex.</text>
</comment>
<dbReference type="Gene3D" id="3.30.1450.10">
    <property type="match status" value="1"/>
</dbReference>